<evidence type="ECO:0008006" key="4">
    <source>
        <dbReference type="Google" id="ProtNLM"/>
    </source>
</evidence>
<evidence type="ECO:0000313" key="3">
    <source>
        <dbReference type="Proteomes" id="UP000001822"/>
    </source>
</evidence>
<dbReference type="AlphaFoldDB" id="A0A6N4STB4"/>
<sequence>MINAKKIQMVYLIISLLAASCSVGGISVNNLPKQEDLKAAICNGIEIPFETSPGDTLIYESFIGICGNSSKEELETYYEPHLNEEPYPDLLRKHYNGTILFTGDSLYALADKNCIDTLHKAISWDCFKKNKIVLSISGYAADNNSVLLYESYAYNNQYVSLQKLFTFKDGRWTFSIKDRK</sequence>
<gene>
    <name evidence="2" type="ordered locus">CHU_2404</name>
</gene>
<accession>A0A6N4STB4</accession>
<feature type="chain" id="PRO_5027061285" description="Lipoprotein" evidence="1">
    <location>
        <begin position="25"/>
        <end position="180"/>
    </location>
</feature>
<dbReference type="PROSITE" id="PS51257">
    <property type="entry name" value="PROKAR_LIPOPROTEIN"/>
    <property type="match status" value="1"/>
</dbReference>
<dbReference type="EMBL" id="CP000383">
    <property type="protein sequence ID" value="ABG59660.1"/>
    <property type="molecule type" value="Genomic_DNA"/>
</dbReference>
<keyword evidence="3" id="KW-1185">Reference proteome</keyword>
<name>A0A6N4STB4_CYTH3</name>
<evidence type="ECO:0000313" key="2">
    <source>
        <dbReference type="EMBL" id="ABG59660.1"/>
    </source>
</evidence>
<keyword evidence="1" id="KW-0732">Signal</keyword>
<feature type="signal peptide" evidence="1">
    <location>
        <begin position="1"/>
        <end position="24"/>
    </location>
</feature>
<dbReference type="OrthoDB" id="10009311at2"/>
<dbReference type="KEGG" id="chu:CHU_2404"/>
<dbReference type="Proteomes" id="UP000001822">
    <property type="component" value="Chromosome"/>
</dbReference>
<evidence type="ECO:0000256" key="1">
    <source>
        <dbReference type="SAM" id="SignalP"/>
    </source>
</evidence>
<protein>
    <recommendedName>
        <fullName evidence="4">Lipoprotein</fullName>
    </recommendedName>
</protein>
<reference evidence="2 3" key="1">
    <citation type="journal article" date="2007" name="Appl. Environ. Microbiol.">
        <title>Genome sequence of the cellulolytic gliding bacterium Cytophaga hutchinsonii.</title>
        <authorList>
            <person name="Xie G."/>
            <person name="Bruce D.C."/>
            <person name="Challacombe J.F."/>
            <person name="Chertkov O."/>
            <person name="Detter J.C."/>
            <person name="Gilna P."/>
            <person name="Han C.S."/>
            <person name="Lucas S."/>
            <person name="Misra M."/>
            <person name="Myers G.L."/>
            <person name="Richardson P."/>
            <person name="Tapia R."/>
            <person name="Thayer N."/>
            <person name="Thompson L.S."/>
            <person name="Brettin T.S."/>
            <person name="Henrissat B."/>
            <person name="Wilson D.B."/>
            <person name="McBride M.J."/>
        </authorList>
    </citation>
    <scope>NUCLEOTIDE SEQUENCE [LARGE SCALE GENOMIC DNA]</scope>
    <source>
        <strain evidence="3">ATCC 33406 / DSM 1761 / CIP 103989 / NBRC 15051 / NCIMB 9469 / D465</strain>
    </source>
</reference>
<proteinExistence type="predicted"/>
<organism evidence="2 3">
    <name type="scientific">Cytophaga hutchinsonii (strain ATCC 33406 / DSM 1761 / CIP 103989 / NBRC 15051 / NCIMB 9469 / D465)</name>
    <dbReference type="NCBI Taxonomy" id="269798"/>
    <lineage>
        <taxon>Bacteria</taxon>
        <taxon>Pseudomonadati</taxon>
        <taxon>Bacteroidota</taxon>
        <taxon>Cytophagia</taxon>
        <taxon>Cytophagales</taxon>
        <taxon>Cytophagaceae</taxon>
        <taxon>Cytophaga</taxon>
    </lineage>
</organism>
<dbReference type="RefSeq" id="WP_011585774.1">
    <property type="nucleotide sequence ID" value="NC_008255.1"/>
</dbReference>